<evidence type="ECO:0000313" key="2">
    <source>
        <dbReference type="EMBL" id="PMQ20051.1"/>
    </source>
</evidence>
<dbReference type="RefSeq" id="WP_013350316.1">
    <property type="nucleotide sequence ID" value="NZ_JABUYH010000037.1"/>
</dbReference>
<organism evidence="2 3">
    <name type="scientific">Glutamicibacter arilaitensis</name>
    <dbReference type="NCBI Taxonomy" id="256701"/>
    <lineage>
        <taxon>Bacteria</taxon>
        <taxon>Bacillati</taxon>
        <taxon>Actinomycetota</taxon>
        <taxon>Actinomycetes</taxon>
        <taxon>Micrococcales</taxon>
        <taxon>Micrococcaceae</taxon>
        <taxon>Glutamicibacter</taxon>
    </lineage>
</organism>
<evidence type="ECO:0000259" key="1">
    <source>
        <dbReference type="Pfam" id="PF12728"/>
    </source>
</evidence>
<evidence type="ECO:0000313" key="3">
    <source>
        <dbReference type="Proteomes" id="UP000235739"/>
    </source>
</evidence>
<dbReference type="SUPFAM" id="SSF46955">
    <property type="entry name" value="Putative DNA-binding domain"/>
    <property type="match status" value="1"/>
</dbReference>
<dbReference type="AlphaFoldDB" id="A0A2N7S1N5"/>
<keyword evidence="2" id="KW-0238">DNA-binding</keyword>
<dbReference type="InterPro" id="IPR009061">
    <property type="entry name" value="DNA-bd_dom_put_sf"/>
</dbReference>
<accession>A0A2N7S1N5</accession>
<gene>
    <name evidence="2" type="ORF">CIK84_15250</name>
</gene>
<feature type="domain" description="Helix-turn-helix" evidence="1">
    <location>
        <begin position="19"/>
        <end position="66"/>
    </location>
</feature>
<dbReference type="GeneID" id="303186568"/>
<dbReference type="InterPro" id="IPR041657">
    <property type="entry name" value="HTH_17"/>
</dbReference>
<dbReference type="EMBL" id="PNQX01000002">
    <property type="protein sequence ID" value="PMQ20051.1"/>
    <property type="molecule type" value="Genomic_DNA"/>
</dbReference>
<protein>
    <submittedName>
        <fullName evidence="2">DNA-binding protein</fullName>
    </submittedName>
</protein>
<dbReference type="Pfam" id="PF12728">
    <property type="entry name" value="HTH_17"/>
    <property type="match status" value="1"/>
</dbReference>
<reference evidence="2 3" key="1">
    <citation type="journal article" date="2017" name="Elife">
        <title>Extensive horizontal gene transfer in cheese-associated bacteria.</title>
        <authorList>
            <person name="Bonham K.S."/>
            <person name="Wolfe B.E."/>
            <person name="Dutton R.J."/>
        </authorList>
    </citation>
    <scope>NUCLEOTIDE SEQUENCE [LARGE SCALE GENOMIC DNA]</scope>
    <source>
        <strain evidence="2 3">JB182</strain>
    </source>
</reference>
<sequence length="72" mass="8397">MNDPEAVEDLIADLPEWATTEEIADVMRVKAQTVLKWNREYGLKSVSIGSRVRRYRKKDVRDFLLRSDETAD</sequence>
<dbReference type="GO" id="GO:0003677">
    <property type="term" value="F:DNA binding"/>
    <property type="evidence" value="ECO:0007669"/>
    <property type="project" value="UniProtKB-KW"/>
</dbReference>
<name>A0A2N7S1N5_9MICC</name>
<proteinExistence type="predicted"/>
<comment type="caution">
    <text evidence="2">The sequence shown here is derived from an EMBL/GenBank/DDBJ whole genome shotgun (WGS) entry which is preliminary data.</text>
</comment>
<dbReference type="Proteomes" id="UP000235739">
    <property type="component" value="Unassembled WGS sequence"/>
</dbReference>